<dbReference type="Pfam" id="PF00403">
    <property type="entry name" value="HMA"/>
    <property type="match status" value="1"/>
</dbReference>
<dbReference type="GO" id="GO:0055070">
    <property type="term" value="P:copper ion homeostasis"/>
    <property type="evidence" value="ECO:0007669"/>
    <property type="project" value="TreeGrafter"/>
</dbReference>
<organism evidence="15 16">
    <name type="scientific">Chryseobacterium carnipullorum</name>
    <dbReference type="NCBI Taxonomy" id="1124835"/>
    <lineage>
        <taxon>Bacteria</taxon>
        <taxon>Pseudomonadati</taxon>
        <taxon>Bacteroidota</taxon>
        <taxon>Flavobacteriia</taxon>
        <taxon>Flavobacteriales</taxon>
        <taxon>Weeksellaceae</taxon>
        <taxon>Chryseobacterium group</taxon>
        <taxon>Chryseobacterium</taxon>
    </lineage>
</organism>
<dbReference type="SUPFAM" id="SSF81653">
    <property type="entry name" value="Calcium ATPase, transduction domain A"/>
    <property type="match status" value="1"/>
</dbReference>
<feature type="transmembrane region" description="Helical" evidence="11">
    <location>
        <begin position="392"/>
        <end position="412"/>
    </location>
</feature>
<evidence type="ECO:0000256" key="10">
    <source>
        <dbReference type="ARBA" id="ARBA00023136"/>
    </source>
</evidence>
<dbReference type="PANTHER" id="PTHR43520">
    <property type="entry name" value="ATP7, ISOFORM B"/>
    <property type="match status" value="1"/>
</dbReference>
<dbReference type="NCBIfam" id="TIGR01494">
    <property type="entry name" value="ATPase_P-type"/>
    <property type="match status" value="1"/>
</dbReference>
<dbReference type="PANTHER" id="PTHR43520:SF8">
    <property type="entry name" value="P-TYPE CU(+) TRANSPORTER"/>
    <property type="match status" value="1"/>
</dbReference>
<dbReference type="InterPro" id="IPR027256">
    <property type="entry name" value="P-typ_ATPase_IB"/>
</dbReference>
<dbReference type="InterPro" id="IPR017969">
    <property type="entry name" value="Heavy-metal-associated_CS"/>
</dbReference>
<evidence type="ECO:0000256" key="1">
    <source>
        <dbReference type="ARBA" id="ARBA00004651"/>
    </source>
</evidence>
<dbReference type="InterPro" id="IPR008250">
    <property type="entry name" value="ATPase_P-typ_transduc_dom_A_sf"/>
</dbReference>
<feature type="transmembrane region" description="Helical" evidence="11">
    <location>
        <begin position="549"/>
        <end position="568"/>
    </location>
</feature>
<dbReference type="InterPro" id="IPR018303">
    <property type="entry name" value="ATPase_P-typ_P_site"/>
</dbReference>
<gene>
    <name evidence="15" type="primary">actP_1</name>
    <name evidence="14" type="ORF">EG346_20530</name>
    <name evidence="15" type="ORF">NCTC13533_02755</name>
</gene>
<dbReference type="PRINTS" id="PR00943">
    <property type="entry name" value="CUATPASE"/>
</dbReference>
<dbReference type="EMBL" id="CP033920">
    <property type="protein sequence ID" value="AZA50416.1"/>
    <property type="molecule type" value="Genomic_DNA"/>
</dbReference>
<dbReference type="InterPro" id="IPR036163">
    <property type="entry name" value="HMA_dom_sf"/>
</dbReference>
<dbReference type="GO" id="GO:0005507">
    <property type="term" value="F:copper ion binding"/>
    <property type="evidence" value="ECO:0007669"/>
    <property type="project" value="TreeGrafter"/>
</dbReference>
<dbReference type="NCBIfam" id="TIGR01525">
    <property type="entry name" value="ATPase-IB_hvy"/>
    <property type="match status" value="1"/>
</dbReference>
<keyword evidence="10 11" id="KW-0472">Membrane</keyword>
<dbReference type="InterPro" id="IPR023298">
    <property type="entry name" value="ATPase_P-typ_TM_dom_sf"/>
</dbReference>
<comment type="subcellular location">
    <subcellularLocation>
        <location evidence="1">Cell membrane</location>
        <topology evidence="1">Multi-pass membrane protein</topology>
    </subcellularLocation>
</comment>
<proteinExistence type="inferred from homology"/>
<dbReference type="Pfam" id="PF19335">
    <property type="entry name" value="HMBD"/>
    <property type="match status" value="4"/>
</dbReference>
<feature type="transmembrane region" description="Helical" evidence="11">
    <location>
        <begin position="354"/>
        <end position="377"/>
    </location>
</feature>
<keyword evidence="17" id="KW-1185">Reference proteome</keyword>
<dbReference type="InterPro" id="IPR036412">
    <property type="entry name" value="HAD-like_sf"/>
</dbReference>
<keyword evidence="4 11" id="KW-0812">Transmembrane</keyword>
<dbReference type="RefSeq" id="WP_123881134.1">
    <property type="nucleotide sequence ID" value="NZ_CP033920.1"/>
</dbReference>
<evidence type="ECO:0000313" key="15">
    <source>
        <dbReference type="EMBL" id="STC99261.1"/>
    </source>
</evidence>
<dbReference type="SFLD" id="SFLDF00027">
    <property type="entry name" value="p-type_atpase"/>
    <property type="match status" value="1"/>
</dbReference>
<evidence type="ECO:0000256" key="3">
    <source>
        <dbReference type="ARBA" id="ARBA00022475"/>
    </source>
</evidence>
<dbReference type="Gene3D" id="3.40.1110.10">
    <property type="entry name" value="Calcium-transporting ATPase, cytoplasmic domain N"/>
    <property type="match status" value="1"/>
</dbReference>
<dbReference type="InterPro" id="IPR023214">
    <property type="entry name" value="HAD_sf"/>
</dbReference>
<evidence type="ECO:0000313" key="14">
    <source>
        <dbReference type="EMBL" id="AZA50416.1"/>
    </source>
</evidence>
<reference evidence="14" key="3">
    <citation type="submission" date="2018-11" db="EMBL/GenBank/DDBJ databases">
        <title>Proposal to divide the Flavobacteriaceae and reorganize its genera based on Amino Acid Identity values calculated from whole genome sequences.</title>
        <authorList>
            <person name="Nicholson A.C."/>
            <person name="Gulvik C.A."/>
            <person name="Whitney A.M."/>
            <person name="Humrighouse B.W."/>
            <person name="Bell M."/>
            <person name="Holmes B."/>
            <person name="Steigerwalt A."/>
            <person name="Villarma A."/>
            <person name="Sheth M."/>
            <person name="Batra D."/>
            <person name="Pryor J."/>
            <person name="Bernardet J.-F."/>
            <person name="Hugo C."/>
            <person name="Kampfer P."/>
            <person name="Newman J."/>
            <person name="Mcquiston J.R."/>
        </authorList>
    </citation>
    <scope>NUCLEOTIDE SEQUENCE [LARGE SCALE GENOMIC DNA]</scope>
    <source>
        <strain evidence="14">G0188</strain>
    </source>
</reference>
<dbReference type="InterPro" id="IPR006121">
    <property type="entry name" value="HMA_dom"/>
</dbReference>
<dbReference type="Proteomes" id="UP000255224">
    <property type="component" value="Unassembled WGS sequence"/>
</dbReference>
<evidence type="ECO:0000256" key="8">
    <source>
        <dbReference type="ARBA" id="ARBA00022967"/>
    </source>
</evidence>
<keyword evidence="3 11" id="KW-1003">Cell membrane</keyword>
<dbReference type="NCBIfam" id="TIGR01511">
    <property type="entry name" value="ATPase-IB1_Cu"/>
    <property type="match status" value="1"/>
</dbReference>
<feature type="region of interest" description="Disordered" evidence="12">
    <location>
        <begin position="180"/>
        <end position="202"/>
    </location>
</feature>
<dbReference type="STRING" id="297244.SAMN05421639_107130"/>
<feature type="domain" description="HMA" evidence="13">
    <location>
        <begin position="1"/>
        <end position="69"/>
    </location>
</feature>
<dbReference type="InterPro" id="IPR045800">
    <property type="entry name" value="HMBD"/>
</dbReference>
<evidence type="ECO:0000256" key="9">
    <source>
        <dbReference type="ARBA" id="ARBA00022989"/>
    </source>
</evidence>
<keyword evidence="6 11" id="KW-0547">Nucleotide-binding</keyword>
<dbReference type="PROSITE" id="PS00154">
    <property type="entry name" value="ATPASE_E1_E2"/>
    <property type="match status" value="1"/>
</dbReference>
<dbReference type="PRINTS" id="PR00119">
    <property type="entry name" value="CATATPASE"/>
</dbReference>
<dbReference type="Gene3D" id="3.40.50.1000">
    <property type="entry name" value="HAD superfamily/HAD-like"/>
    <property type="match status" value="1"/>
</dbReference>
<dbReference type="CDD" id="cd00371">
    <property type="entry name" value="HMA"/>
    <property type="match status" value="1"/>
</dbReference>
<dbReference type="InterPro" id="IPR044492">
    <property type="entry name" value="P_typ_ATPase_HD_dom"/>
</dbReference>
<dbReference type="GO" id="GO:0005524">
    <property type="term" value="F:ATP binding"/>
    <property type="evidence" value="ECO:0007669"/>
    <property type="project" value="UniProtKB-UniRule"/>
</dbReference>
<dbReference type="GO" id="GO:0043682">
    <property type="term" value="F:P-type divalent copper transporter activity"/>
    <property type="evidence" value="ECO:0007669"/>
    <property type="project" value="TreeGrafter"/>
</dbReference>
<dbReference type="Pfam" id="PF00122">
    <property type="entry name" value="E1-E2_ATPase"/>
    <property type="match status" value="1"/>
</dbReference>
<dbReference type="Pfam" id="PF00702">
    <property type="entry name" value="Hydrolase"/>
    <property type="match status" value="1"/>
</dbReference>
<dbReference type="PROSITE" id="PS01047">
    <property type="entry name" value="HMA_1"/>
    <property type="match status" value="1"/>
</dbReference>
<evidence type="ECO:0000256" key="6">
    <source>
        <dbReference type="ARBA" id="ARBA00022741"/>
    </source>
</evidence>
<dbReference type="SUPFAM" id="SSF55008">
    <property type="entry name" value="HMA, heavy metal-associated domain"/>
    <property type="match status" value="1"/>
</dbReference>
<accession>A0A376E039</accession>
<dbReference type="Gene3D" id="3.30.70.100">
    <property type="match status" value="1"/>
</dbReference>
<evidence type="ECO:0000256" key="2">
    <source>
        <dbReference type="ARBA" id="ARBA00006024"/>
    </source>
</evidence>
<keyword evidence="8" id="KW-1278">Translocase</keyword>
<feature type="transmembrane region" description="Helical" evidence="11">
    <location>
        <begin position="917"/>
        <end position="936"/>
    </location>
</feature>
<evidence type="ECO:0000256" key="11">
    <source>
        <dbReference type="RuleBase" id="RU362081"/>
    </source>
</evidence>
<dbReference type="Gene3D" id="2.70.150.10">
    <property type="entry name" value="Calcium-transporting ATPase, cytoplasmic transduction domain A"/>
    <property type="match status" value="1"/>
</dbReference>
<sequence length="951" mass="104329">MQRQYNILGMTCSGCQKKISEKLNSVEGVTADVNLENNTATITSDQEIELSVLNNALGEKYKLEDPKKPDTAFVKPQDRVSPSSVYYCPMECEGDKVYFKQGERCPDCNMYLVPIEEKHAKDPNHKPTYSASNLPSNFKDSVGKHYCPMFCEGDKVYDEKGDCPVCHMHLEEITEDLAKNAPSHNHQHSHSPTHDHSHHEAPKVTDDMAGKYYCPMYCEGDKTYDSNVGCPVCGMDLVKYPEKKTAKYTCPMHPEVIRDEPGDCPICGMDLVRMPDSDEDEEDETYHILKKKFFISLAFTIPVFILSMGGMMINFPFSHKIQGFIELALTLPVLFYSGWFLLKRGWVSFKTWNLNMFSLIALGVAAAFIFSIVALAFPDIIPHEIRGHNHEIPLYFEAVCVILTLVILGQLMEAAAHKKTGNAIKELMNLSPDEANLIVNGVEKRVLLSQVKIGDLLKVKPGEKIPVDGKITEGTSLVDESMITGEPVPVEKSIDDKVSSGTINGNKVFIMKAEKVGDETLLSQIIKMVNEASRSRAPIQKLTDKVAKVFVPVVILIAVLTFVLWQFFGPEGKRSLFAFVNAVAVLIVACPCALGLATPMSLMVGIGKGAKSGILIKNAEALEQMHKVNVLITDKTGTLTEGKPSVEYIETSGIGDKNKILKLAFSLNQNSEHPLSNAVIKKAKEKNLTVEKVNEFENISGKGVQGNINGKTVYLGNESLLISNNLSVPQALKDKAIEVQSKAHTISYVAQDKTVLGFISFTDKIKETSKKAVQRLMKEGIEVIMMTGDNEHTAKAVADELGIKHYKASCLPEDKLNEVKKLQQQGKIVAMTGDGINDSPALAQSNVGIAMGTGTDVAMESAEITLLKGDILGVAKAKLLSEKLLKNIKENLFFAFIYNVLGIPVAAGLLYPFFGILLSPMIAAAAMSVSSLSVILNSLRLNSVDLDADIK</sequence>
<dbReference type="EC" id="3.6.3.4" evidence="15"/>
<name>A0A376E039_CHRCU</name>
<dbReference type="InterPro" id="IPR059000">
    <property type="entry name" value="ATPase_P-type_domA"/>
</dbReference>
<dbReference type="InterPro" id="IPR023299">
    <property type="entry name" value="ATPase_P-typ_cyto_dom_N"/>
</dbReference>
<evidence type="ECO:0000256" key="5">
    <source>
        <dbReference type="ARBA" id="ARBA00022723"/>
    </source>
</evidence>
<dbReference type="Proteomes" id="UP000273270">
    <property type="component" value="Chromosome"/>
</dbReference>
<keyword evidence="15" id="KW-0378">Hydrolase</keyword>
<keyword evidence="5 11" id="KW-0479">Metal-binding</keyword>
<dbReference type="SUPFAM" id="SSF81665">
    <property type="entry name" value="Calcium ATPase, transmembrane domain M"/>
    <property type="match status" value="1"/>
</dbReference>
<keyword evidence="7 11" id="KW-0067">ATP-binding</keyword>
<comment type="similarity">
    <text evidence="2 11">Belongs to the cation transport ATPase (P-type) (TC 3.A.3) family. Type IB subfamily.</text>
</comment>
<evidence type="ECO:0000256" key="12">
    <source>
        <dbReference type="SAM" id="MobiDB-lite"/>
    </source>
</evidence>
<dbReference type="InterPro" id="IPR001757">
    <property type="entry name" value="P_typ_ATPase"/>
</dbReference>
<feature type="transmembrane region" description="Helical" evidence="11">
    <location>
        <begin position="293"/>
        <end position="315"/>
    </location>
</feature>
<dbReference type="FunFam" id="2.70.150.10:FF:000020">
    <property type="entry name" value="Copper-exporting P-type ATPase A"/>
    <property type="match status" value="1"/>
</dbReference>
<feature type="transmembrane region" description="Helical" evidence="11">
    <location>
        <begin position="892"/>
        <end position="911"/>
    </location>
</feature>
<reference evidence="15 16" key="1">
    <citation type="submission" date="2018-06" db="EMBL/GenBank/DDBJ databases">
        <authorList>
            <consortium name="Pathogen Informatics"/>
            <person name="Doyle S."/>
        </authorList>
    </citation>
    <scope>NUCLEOTIDE SEQUENCE [LARGE SCALE GENOMIC DNA]</scope>
    <source>
        <strain evidence="15 16">NCTC13533</strain>
    </source>
</reference>
<accession>A0A3G6NCW3</accession>
<feature type="transmembrane region" description="Helical" evidence="11">
    <location>
        <begin position="321"/>
        <end position="342"/>
    </location>
</feature>
<dbReference type="GO" id="GO:0005886">
    <property type="term" value="C:plasma membrane"/>
    <property type="evidence" value="ECO:0007669"/>
    <property type="project" value="UniProtKB-SubCell"/>
</dbReference>
<evidence type="ECO:0000256" key="7">
    <source>
        <dbReference type="ARBA" id="ARBA00022840"/>
    </source>
</evidence>
<dbReference type="SUPFAM" id="SSF56784">
    <property type="entry name" value="HAD-like"/>
    <property type="match status" value="1"/>
</dbReference>
<evidence type="ECO:0000256" key="4">
    <source>
        <dbReference type="ARBA" id="ARBA00022692"/>
    </source>
</evidence>
<dbReference type="SFLD" id="SFLDG00002">
    <property type="entry name" value="C1.7:_P-type_atpase_like"/>
    <property type="match status" value="1"/>
</dbReference>
<protein>
    <submittedName>
        <fullName evidence="14">Copper-translocating P-type ATPase</fullName>
    </submittedName>
    <submittedName>
        <fullName evidence="15">Copper-transporting P-type ATPase</fullName>
        <ecNumber evidence="15">3.6.3.4</ecNumber>
    </submittedName>
</protein>
<reference evidence="17" key="2">
    <citation type="submission" date="2018-11" db="EMBL/GenBank/DDBJ databases">
        <title>Proposal to divide the Flavobacteriaceae and reorganize its genera based on Amino Acid Identity values calculated from whole genome sequences.</title>
        <authorList>
            <person name="Nicholson A.C."/>
            <person name="Gulvik C.A."/>
            <person name="Whitney A.M."/>
            <person name="Humrighouse B.W."/>
            <person name="Bell M."/>
            <person name="Holmes B."/>
            <person name="Steigerwalt A.G."/>
            <person name="Villarma A."/>
            <person name="Sheth M."/>
            <person name="Batra D."/>
            <person name="Pryor J."/>
            <person name="Bernardet J.-F."/>
            <person name="Hugo C."/>
            <person name="Kampfer P."/>
            <person name="Newman J."/>
            <person name="McQuiston J.R."/>
        </authorList>
    </citation>
    <scope>NUCLEOTIDE SEQUENCE [LARGE SCALE GENOMIC DNA]</scope>
    <source>
        <strain evidence="17">G0188</strain>
    </source>
</reference>
<dbReference type="KEGG" id="ccau:EG346_20530"/>
<feature type="compositionally biased region" description="Basic and acidic residues" evidence="12">
    <location>
        <begin position="192"/>
        <end position="202"/>
    </location>
</feature>
<dbReference type="OrthoDB" id="1521937at2"/>
<dbReference type="PROSITE" id="PS50846">
    <property type="entry name" value="HMA_2"/>
    <property type="match status" value="1"/>
</dbReference>
<keyword evidence="9 11" id="KW-1133">Transmembrane helix</keyword>
<evidence type="ECO:0000313" key="16">
    <source>
        <dbReference type="Proteomes" id="UP000255224"/>
    </source>
</evidence>
<dbReference type="AlphaFoldDB" id="A0A376E039"/>
<dbReference type="CDD" id="cd02094">
    <property type="entry name" value="P-type_ATPase_Cu-like"/>
    <property type="match status" value="1"/>
</dbReference>
<evidence type="ECO:0000259" key="13">
    <source>
        <dbReference type="PROSITE" id="PS50846"/>
    </source>
</evidence>
<dbReference type="SFLD" id="SFLDS00003">
    <property type="entry name" value="Haloacid_Dehalogenase"/>
    <property type="match status" value="1"/>
</dbReference>
<dbReference type="GO" id="GO:0060003">
    <property type="term" value="P:copper ion export"/>
    <property type="evidence" value="ECO:0007669"/>
    <property type="project" value="UniProtKB-ARBA"/>
</dbReference>
<feature type="transmembrane region" description="Helical" evidence="11">
    <location>
        <begin position="574"/>
        <end position="597"/>
    </location>
</feature>
<dbReference type="GO" id="GO:0016887">
    <property type="term" value="F:ATP hydrolysis activity"/>
    <property type="evidence" value="ECO:0007669"/>
    <property type="project" value="InterPro"/>
</dbReference>
<dbReference type="EMBL" id="UFVQ01000003">
    <property type="protein sequence ID" value="STC99261.1"/>
    <property type="molecule type" value="Genomic_DNA"/>
</dbReference>
<evidence type="ECO:0000313" key="17">
    <source>
        <dbReference type="Proteomes" id="UP000273270"/>
    </source>
</evidence>